<reference evidence="2 3" key="1">
    <citation type="submission" date="2019-09" db="EMBL/GenBank/DDBJ databases">
        <authorList>
            <person name="Chandra G."/>
            <person name="Truman W A."/>
        </authorList>
    </citation>
    <scope>NUCLEOTIDE SEQUENCE [LARGE SCALE GENOMIC DNA]</scope>
    <source>
        <strain evidence="2">PS880</strain>
    </source>
</reference>
<feature type="domain" description="HTH cro/C1-type" evidence="1">
    <location>
        <begin position="30"/>
        <end position="79"/>
    </location>
</feature>
<dbReference type="PROSITE" id="PS50943">
    <property type="entry name" value="HTH_CROC1"/>
    <property type="match status" value="1"/>
</dbReference>
<dbReference type="GO" id="GO:0003677">
    <property type="term" value="F:DNA binding"/>
    <property type="evidence" value="ECO:0007669"/>
    <property type="project" value="InterPro"/>
</dbReference>
<dbReference type="InterPro" id="IPR010982">
    <property type="entry name" value="Lambda_DNA-bd_dom_sf"/>
</dbReference>
<dbReference type="AlphaFoldDB" id="A0A5E7Q6G4"/>
<name>A0A5E7Q6G4_PSEFL</name>
<evidence type="ECO:0000313" key="3">
    <source>
        <dbReference type="Proteomes" id="UP000375525"/>
    </source>
</evidence>
<dbReference type="Gene3D" id="1.10.260.40">
    <property type="entry name" value="lambda repressor-like DNA-binding domains"/>
    <property type="match status" value="1"/>
</dbReference>
<organism evidence="2 3">
    <name type="scientific">Pseudomonas fluorescens</name>
    <dbReference type="NCBI Taxonomy" id="294"/>
    <lineage>
        <taxon>Bacteria</taxon>
        <taxon>Pseudomonadati</taxon>
        <taxon>Pseudomonadota</taxon>
        <taxon>Gammaproteobacteria</taxon>
        <taxon>Pseudomonadales</taxon>
        <taxon>Pseudomonadaceae</taxon>
        <taxon>Pseudomonas</taxon>
    </lineage>
</organism>
<dbReference type="OrthoDB" id="7019095at2"/>
<dbReference type="RefSeq" id="WP_150782471.1">
    <property type="nucleotide sequence ID" value="NZ_CABVIH010000040.1"/>
</dbReference>
<accession>A0A5E7Q6G4</accession>
<dbReference type="SUPFAM" id="SSF47413">
    <property type="entry name" value="lambda repressor-like DNA-binding domains"/>
    <property type="match status" value="1"/>
</dbReference>
<evidence type="ECO:0000259" key="1">
    <source>
        <dbReference type="PROSITE" id="PS50943"/>
    </source>
</evidence>
<dbReference type="Proteomes" id="UP000375525">
    <property type="component" value="Unassembled WGS sequence"/>
</dbReference>
<dbReference type="EMBL" id="CABVIH010000040">
    <property type="protein sequence ID" value="VVP56840.1"/>
    <property type="molecule type" value="Genomic_DNA"/>
</dbReference>
<evidence type="ECO:0000313" key="2">
    <source>
        <dbReference type="EMBL" id="VVP56840.1"/>
    </source>
</evidence>
<proteinExistence type="predicted"/>
<sequence>MFRSRLWIWEQDECLALCRVMAEYNESRPKELRITQCHVASELGISPAAANAYFRGKRALNIAVAQAVLKLTGIQVDNFSQRLADDIRLKNDSQNP</sequence>
<dbReference type="InterPro" id="IPR001387">
    <property type="entry name" value="Cro/C1-type_HTH"/>
</dbReference>
<gene>
    <name evidence="2" type="ORF">PS880_05759</name>
</gene>
<dbReference type="CDD" id="cd00093">
    <property type="entry name" value="HTH_XRE"/>
    <property type="match status" value="1"/>
</dbReference>
<dbReference type="Pfam" id="PF01381">
    <property type="entry name" value="HTH_3"/>
    <property type="match status" value="1"/>
</dbReference>
<protein>
    <recommendedName>
        <fullName evidence="1">HTH cro/C1-type domain-containing protein</fullName>
    </recommendedName>
</protein>